<dbReference type="EMBL" id="AJWK01006732">
    <property type="status" value="NOT_ANNOTATED_CDS"/>
    <property type="molecule type" value="Genomic_DNA"/>
</dbReference>
<dbReference type="Pfam" id="PF02949">
    <property type="entry name" value="7tm_6"/>
    <property type="match status" value="1"/>
</dbReference>
<dbReference type="GO" id="GO:0004984">
    <property type="term" value="F:olfactory receptor activity"/>
    <property type="evidence" value="ECO:0007669"/>
    <property type="project" value="InterPro"/>
</dbReference>
<comment type="similarity">
    <text evidence="10">Belongs to the insect chemoreceptor superfamily. Heteromeric odorant receptor channel (TC 1.A.69) family.</text>
</comment>
<keyword evidence="4 10" id="KW-0812">Transmembrane</keyword>
<feature type="transmembrane region" description="Helical" evidence="10">
    <location>
        <begin position="267"/>
        <end position="288"/>
    </location>
</feature>
<dbReference type="AlphaFoldDB" id="A0A240SXR3"/>
<dbReference type="PANTHER" id="PTHR21137:SF35">
    <property type="entry name" value="ODORANT RECEPTOR 19A-RELATED"/>
    <property type="match status" value="1"/>
</dbReference>
<feature type="transmembrane region" description="Helical" evidence="10">
    <location>
        <begin position="46"/>
        <end position="64"/>
    </location>
</feature>
<evidence type="ECO:0000256" key="2">
    <source>
        <dbReference type="ARBA" id="ARBA00022475"/>
    </source>
</evidence>
<evidence type="ECO:0000256" key="7">
    <source>
        <dbReference type="ARBA" id="ARBA00023136"/>
    </source>
</evidence>
<dbReference type="VEuPathDB" id="VectorBase:LLOJ010707"/>
<evidence type="ECO:0000256" key="6">
    <source>
        <dbReference type="ARBA" id="ARBA00022989"/>
    </source>
</evidence>
<keyword evidence="6 10" id="KW-1133">Transmembrane helix</keyword>
<evidence type="ECO:0000256" key="4">
    <source>
        <dbReference type="ARBA" id="ARBA00022692"/>
    </source>
</evidence>
<dbReference type="Proteomes" id="UP000092461">
    <property type="component" value="Unassembled WGS sequence"/>
</dbReference>
<dbReference type="PANTHER" id="PTHR21137">
    <property type="entry name" value="ODORANT RECEPTOR"/>
    <property type="match status" value="1"/>
</dbReference>
<feature type="transmembrane region" description="Helical" evidence="10">
    <location>
        <begin position="136"/>
        <end position="158"/>
    </location>
</feature>
<evidence type="ECO:0000256" key="9">
    <source>
        <dbReference type="ARBA" id="ARBA00023224"/>
    </source>
</evidence>
<comment type="caution">
    <text evidence="10">Lacks conserved residue(s) required for the propagation of feature annotation.</text>
</comment>
<accession>A0A240SXR3</accession>
<keyword evidence="3 10" id="KW-0716">Sensory transduction</keyword>
<sequence>MDFKNEQKNLSGKYKMLAKFFVNALNFWTFDCDQSFSADKIRGRNFIFLAIMLVSFGFSIRSVIESYYRSIRIIWTINFAWCCVHSMAITKLLAIIFYKREFMELLGGFQDIISKQQNIHIAAIQIPNMKKTISRIILSLIIYGIIFCLSELFFLIYVQNYPGINFPLIYEIRELLAFGETFFFFFNMIFQSICFLILLLHVLVNEFLLLFFGFIFHAEIKILTQIIEKCLHKDIFQIEPNILKIIIEKHLQIINLLKTLDKIFHKLSLANLLTNFLGLIMIFCGILFQEGFESSLYMIAFILIFQCFALSLFGEILVVNTGNIGDSLYLTEWYVMPLREQTSILFMMRLGQKSYGIKAGGLVAISFKTFVDVIRISISYCALLYALTKN</sequence>
<dbReference type="VEuPathDB" id="VectorBase:LLONM1_007310"/>
<keyword evidence="7 10" id="KW-0472">Membrane</keyword>
<evidence type="ECO:0000256" key="5">
    <source>
        <dbReference type="ARBA" id="ARBA00022725"/>
    </source>
</evidence>
<dbReference type="EnsemblMetazoa" id="LLOJ010707-RA">
    <property type="protein sequence ID" value="LLOJ010707-PA"/>
    <property type="gene ID" value="LLOJ010707"/>
</dbReference>
<name>A0A240SXR3_LUTLO</name>
<reference evidence="11" key="1">
    <citation type="submission" date="2020-05" db="UniProtKB">
        <authorList>
            <consortium name="EnsemblMetazoa"/>
        </authorList>
    </citation>
    <scope>IDENTIFICATION</scope>
    <source>
        <strain evidence="11">Jacobina</strain>
    </source>
</reference>
<evidence type="ECO:0000256" key="3">
    <source>
        <dbReference type="ARBA" id="ARBA00022606"/>
    </source>
</evidence>
<dbReference type="GO" id="GO:0007165">
    <property type="term" value="P:signal transduction"/>
    <property type="evidence" value="ECO:0007669"/>
    <property type="project" value="UniProtKB-KW"/>
</dbReference>
<keyword evidence="5 10" id="KW-0552">Olfaction</keyword>
<keyword evidence="12" id="KW-1185">Reference proteome</keyword>
<evidence type="ECO:0000256" key="8">
    <source>
        <dbReference type="ARBA" id="ARBA00023170"/>
    </source>
</evidence>
<dbReference type="InterPro" id="IPR004117">
    <property type="entry name" value="7tm6_olfct_rcpt"/>
</dbReference>
<proteinExistence type="inferred from homology"/>
<feature type="transmembrane region" description="Helical" evidence="10">
    <location>
        <begin position="294"/>
        <end position="319"/>
    </location>
</feature>
<evidence type="ECO:0000313" key="11">
    <source>
        <dbReference type="EnsemblMetazoa" id="LLOJ010707-PA"/>
    </source>
</evidence>
<organism evidence="11 12">
    <name type="scientific">Lutzomyia longipalpis</name>
    <name type="common">Sand fly</name>
    <dbReference type="NCBI Taxonomy" id="7200"/>
    <lineage>
        <taxon>Eukaryota</taxon>
        <taxon>Metazoa</taxon>
        <taxon>Ecdysozoa</taxon>
        <taxon>Arthropoda</taxon>
        <taxon>Hexapoda</taxon>
        <taxon>Insecta</taxon>
        <taxon>Pterygota</taxon>
        <taxon>Neoptera</taxon>
        <taxon>Endopterygota</taxon>
        <taxon>Diptera</taxon>
        <taxon>Nematocera</taxon>
        <taxon>Psychodoidea</taxon>
        <taxon>Psychodidae</taxon>
        <taxon>Lutzomyia</taxon>
        <taxon>Lutzomyia</taxon>
    </lineage>
</organism>
<protein>
    <recommendedName>
        <fullName evidence="10">Odorant receptor</fullName>
    </recommendedName>
</protein>
<keyword evidence="9 10" id="KW-0807">Transducer</keyword>
<feature type="transmembrane region" description="Helical" evidence="10">
    <location>
        <begin position="183"/>
        <end position="216"/>
    </location>
</feature>
<comment type="subcellular location">
    <subcellularLocation>
        <location evidence="1 10">Cell membrane</location>
        <topology evidence="1 10">Multi-pass membrane protein</topology>
    </subcellularLocation>
</comment>
<keyword evidence="8 10" id="KW-0675">Receptor</keyword>
<dbReference type="GO" id="GO:0005886">
    <property type="term" value="C:plasma membrane"/>
    <property type="evidence" value="ECO:0007669"/>
    <property type="project" value="UniProtKB-SubCell"/>
</dbReference>
<keyword evidence="2" id="KW-1003">Cell membrane</keyword>
<evidence type="ECO:0000313" key="12">
    <source>
        <dbReference type="Proteomes" id="UP000092461"/>
    </source>
</evidence>
<evidence type="ECO:0000256" key="10">
    <source>
        <dbReference type="RuleBase" id="RU351113"/>
    </source>
</evidence>
<evidence type="ECO:0000256" key="1">
    <source>
        <dbReference type="ARBA" id="ARBA00004651"/>
    </source>
</evidence>
<feature type="transmembrane region" description="Helical" evidence="10">
    <location>
        <begin position="76"/>
        <end position="98"/>
    </location>
</feature>
<dbReference type="GO" id="GO:0005549">
    <property type="term" value="F:odorant binding"/>
    <property type="evidence" value="ECO:0007669"/>
    <property type="project" value="InterPro"/>
</dbReference>